<dbReference type="CDD" id="cd18774">
    <property type="entry name" value="PDC2_HK_sensor"/>
    <property type="match status" value="1"/>
</dbReference>
<reference evidence="8 9" key="1">
    <citation type="submission" date="2018-06" db="EMBL/GenBank/DDBJ databases">
        <title>Genomic Encyclopedia of Archaeal and Bacterial Type Strains, Phase II (KMG-II): from individual species to whole genera.</title>
        <authorList>
            <person name="Goeker M."/>
        </authorList>
    </citation>
    <scope>NUCLEOTIDE SEQUENCE [LARGE SCALE GENOMIC DNA]</scope>
    <source>
        <strain evidence="8 9">KACC 16626</strain>
    </source>
</reference>
<dbReference type="CDD" id="cd18773">
    <property type="entry name" value="PDC1_HK_sensor"/>
    <property type="match status" value="1"/>
</dbReference>
<protein>
    <submittedName>
        <fullName evidence="8">Cache domain-containing protein</fullName>
    </submittedName>
</protein>
<dbReference type="AlphaFoldDB" id="A0A318TYZ1"/>
<dbReference type="InterPro" id="IPR033479">
    <property type="entry name" value="dCache_1"/>
</dbReference>
<dbReference type="Gene3D" id="3.30.450.20">
    <property type="entry name" value="PAS domain"/>
    <property type="match status" value="2"/>
</dbReference>
<evidence type="ECO:0000259" key="7">
    <source>
        <dbReference type="Pfam" id="PF02743"/>
    </source>
</evidence>
<gene>
    <name evidence="8" type="ORF">BJ095_101138</name>
</gene>
<evidence type="ECO:0000256" key="3">
    <source>
        <dbReference type="ARBA" id="ARBA00022692"/>
    </source>
</evidence>
<dbReference type="Pfam" id="PF02743">
    <property type="entry name" value="dCache_1"/>
    <property type="match status" value="1"/>
</dbReference>
<dbReference type="Proteomes" id="UP000247416">
    <property type="component" value="Unassembled WGS sequence"/>
</dbReference>
<organism evidence="8 9">
    <name type="scientific">Ureibacillus chungkukjangi</name>
    <dbReference type="NCBI Taxonomy" id="1202712"/>
    <lineage>
        <taxon>Bacteria</taxon>
        <taxon>Bacillati</taxon>
        <taxon>Bacillota</taxon>
        <taxon>Bacilli</taxon>
        <taxon>Bacillales</taxon>
        <taxon>Caryophanaceae</taxon>
        <taxon>Ureibacillus</taxon>
    </lineage>
</organism>
<evidence type="ECO:0000256" key="4">
    <source>
        <dbReference type="ARBA" id="ARBA00022989"/>
    </source>
</evidence>
<evidence type="ECO:0000313" key="9">
    <source>
        <dbReference type="Proteomes" id="UP000247416"/>
    </source>
</evidence>
<keyword evidence="5 6" id="KW-0472">Membrane</keyword>
<keyword evidence="2" id="KW-1003">Cell membrane</keyword>
<feature type="transmembrane region" description="Helical" evidence="6">
    <location>
        <begin position="286"/>
        <end position="305"/>
    </location>
</feature>
<dbReference type="RefSeq" id="WP_107934659.1">
    <property type="nucleotide sequence ID" value="NZ_PYWJ01000010.1"/>
</dbReference>
<evidence type="ECO:0000256" key="1">
    <source>
        <dbReference type="ARBA" id="ARBA00004651"/>
    </source>
</evidence>
<sequence length="323" mass="36264">MHKLSEKIKLKYLIIGIITLAFLLSIASSLFSIYQRSVTLLEEQSLDKNRVYAQKLSQIVDLYLDETIQVLGYSASKIADQMDNEELLNEEVNRLQTQQNAFNSVIIADPNGLMLEGAPEKYALKGKRITSKEGLSQLENQKITISDPFRASTGKLLITVSYPIFSSDGQYKGAINGSVYIHESNFFEKVLGEHQYQDGSYVYVVDSKGRIIYHYERSRLGMDVSENKVIQRINKGESGAQLVINKFNEEMLAGFSPLEKTNWGVIVQTPRKNAIDSVGQQVLTTFYFELPLLLISIIIVLGLAAKITKPLQQIAVITENSVK</sequence>
<dbReference type="InterPro" id="IPR029151">
    <property type="entry name" value="Sensor-like_sf"/>
</dbReference>
<evidence type="ECO:0000256" key="5">
    <source>
        <dbReference type="ARBA" id="ARBA00023136"/>
    </source>
</evidence>
<evidence type="ECO:0000256" key="2">
    <source>
        <dbReference type="ARBA" id="ARBA00022475"/>
    </source>
</evidence>
<dbReference type="SUPFAM" id="SSF103190">
    <property type="entry name" value="Sensory domain-like"/>
    <property type="match status" value="2"/>
</dbReference>
<keyword evidence="9" id="KW-1185">Reference proteome</keyword>
<name>A0A318TYZ1_9BACL</name>
<comment type="caution">
    <text evidence="8">The sequence shown here is derived from an EMBL/GenBank/DDBJ whole genome shotgun (WGS) entry which is preliminary data.</text>
</comment>
<feature type="transmembrane region" description="Helical" evidence="6">
    <location>
        <begin position="12"/>
        <end position="34"/>
    </location>
</feature>
<evidence type="ECO:0000313" key="8">
    <source>
        <dbReference type="EMBL" id="PYF08917.1"/>
    </source>
</evidence>
<keyword evidence="4 6" id="KW-1133">Transmembrane helix</keyword>
<comment type="subcellular location">
    <subcellularLocation>
        <location evidence="1">Cell membrane</location>
        <topology evidence="1">Multi-pass membrane protein</topology>
    </subcellularLocation>
</comment>
<keyword evidence="3 6" id="KW-0812">Transmembrane</keyword>
<dbReference type="EMBL" id="QJTJ01000001">
    <property type="protein sequence ID" value="PYF08917.1"/>
    <property type="molecule type" value="Genomic_DNA"/>
</dbReference>
<accession>A0A318TYZ1</accession>
<proteinExistence type="predicted"/>
<dbReference type="OrthoDB" id="9759607at2"/>
<dbReference type="GO" id="GO:0005886">
    <property type="term" value="C:plasma membrane"/>
    <property type="evidence" value="ECO:0007669"/>
    <property type="project" value="UniProtKB-SubCell"/>
</dbReference>
<feature type="domain" description="Cache" evidence="7">
    <location>
        <begin position="46"/>
        <end position="267"/>
    </location>
</feature>
<evidence type="ECO:0000256" key="6">
    <source>
        <dbReference type="SAM" id="Phobius"/>
    </source>
</evidence>